<protein>
    <submittedName>
        <fullName evidence="2">Uncharacterized protein</fullName>
    </submittedName>
</protein>
<sequence length="126" mass="13582">MSPYPSSTGIDCPHLLEEETKAQRTRRAKGLIRTKGQTQSKPHPCVPCPQNPLAPVSHLSPVWDPSSSCCSGVTSCHPRAGRGRHGEPPGDRCLLLSWRKPADPEVRNGGQKGVCPHCCAAVLLEK</sequence>
<feature type="compositionally biased region" description="Basic residues" evidence="1">
    <location>
        <begin position="23"/>
        <end position="32"/>
    </location>
</feature>
<dbReference type="Proteomes" id="UP000269945">
    <property type="component" value="Unassembled WGS sequence"/>
</dbReference>
<feature type="non-terminal residue" evidence="2">
    <location>
        <position position="126"/>
    </location>
</feature>
<evidence type="ECO:0000313" key="2">
    <source>
        <dbReference type="EMBL" id="VCW78214.1"/>
    </source>
</evidence>
<comment type="caution">
    <text evidence="2">The sequence shown here is derived from an EMBL/GenBank/DDBJ whole genome shotgun (WGS) entry which is preliminary data.</text>
</comment>
<keyword evidence="3" id="KW-1185">Reference proteome</keyword>
<accession>A0A9X9PYV9</accession>
<reference evidence="2 3" key="1">
    <citation type="submission" date="2018-10" db="EMBL/GenBank/DDBJ databases">
        <authorList>
            <person name="Ekblom R."/>
            <person name="Jareborg N."/>
        </authorList>
    </citation>
    <scope>NUCLEOTIDE SEQUENCE [LARGE SCALE GENOMIC DNA]</scope>
    <source>
        <tissue evidence="2">Muscle</tissue>
    </source>
</reference>
<feature type="region of interest" description="Disordered" evidence="1">
    <location>
        <begin position="21"/>
        <end position="44"/>
    </location>
</feature>
<organism evidence="2 3">
    <name type="scientific">Gulo gulo</name>
    <name type="common">Wolverine</name>
    <name type="synonym">Gluton</name>
    <dbReference type="NCBI Taxonomy" id="48420"/>
    <lineage>
        <taxon>Eukaryota</taxon>
        <taxon>Metazoa</taxon>
        <taxon>Chordata</taxon>
        <taxon>Craniata</taxon>
        <taxon>Vertebrata</taxon>
        <taxon>Euteleostomi</taxon>
        <taxon>Mammalia</taxon>
        <taxon>Eutheria</taxon>
        <taxon>Laurasiatheria</taxon>
        <taxon>Carnivora</taxon>
        <taxon>Caniformia</taxon>
        <taxon>Musteloidea</taxon>
        <taxon>Mustelidae</taxon>
        <taxon>Guloninae</taxon>
        <taxon>Gulo</taxon>
    </lineage>
</organism>
<proteinExistence type="predicted"/>
<gene>
    <name evidence="2" type="ORF">BN2614_LOCUS4</name>
</gene>
<dbReference type="AlphaFoldDB" id="A0A9X9PYV9"/>
<dbReference type="EMBL" id="CYRY02010110">
    <property type="protein sequence ID" value="VCW78214.1"/>
    <property type="molecule type" value="Genomic_DNA"/>
</dbReference>
<name>A0A9X9PYV9_GULGU</name>
<evidence type="ECO:0000256" key="1">
    <source>
        <dbReference type="SAM" id="MobiDB-lite"/>
    </source>
</evidence>
<evidence type="ECO:0000313" key="3">
    <source>
        <dbReference type="Proteomes" id="UP000269945"/>
    </source>
</evidence>